<dbReference type="AlphaFoldDB" id="A0AAE8SQ29"/>
<evidence type="ECO:0000313" key="1">
    <source>
        <dbReference type="EMBL" id="SPJ90821.1"/>
    </source>
</evidence>
<sequence length="19" mass="2047">MVMKATTLLNSRDIGALGR</sequence>
<organism evidence="1 2">
    <name type="scientific">Fusarium torulosum</name>
    <dbReference type="NCBI Taxonomy" id="33205"/>
    <lineage>
        <taxon>Eukaryota</taxon>
        <taxon>Fungi</taxon>
        <taxon>Dikarya</taxon>
        <taxon>Ascomycota</taxon>
        <taxon>Pezizomycotina</taxon>
        <taxon>Sordariomycetes</taxon>
        <taxon>Hypocreomycetidae</taxon>
        <taxon>Hypocreales</taxon>
        <taxon>Nectriaceae</taxon>
        <taxon>Fusarium</taxon>
    </lineage>
</organism>
<proteinExistence type="predicted"/>
<name>A0AAE8SQ29_9HYPO</name>
<accession>A0AAE8SQ29</accession>
<protein>
    <submittedName>
        <fullName evidence="1">Uncharacterized protein</fullName>
    </submittedName>
</protein>
<comment type="caution">
    <text evidence="1">The sequence shown here is derived from an EMBL/GenBank/DDBJ whole genome shotgun (WGS) entry which is preliminary data.</text>
</comment>
<dbReference type="Proteomes" id="UP001187734">
    <property type="component" value="Unassembled WGS sequence"/>
</dbReference>
<gene>
    <name evidence="1" type="ORF">FTOL_13338</name>
</gene>
<evidence type="ECO:0000313" key="2">
    <source>
        <dbReference type="Proteomes" id="UP001187734"/>
    </source>
</evidence>
<keyword evidence="2" id="KW-1185">Reference proteome</keyword>
<reference evidence="1" key="1">
    <citation type="submission" date="2018-03" db="EMBL/GenBank/DDBJ databases">
        <authorList>
            <person name="Guldener U."/>
        </authorList>
    </citation>
    <scope>NUCLEOTIDE SEQUENCE</scope>
</reference>
<dbReference type="EMBL" id="ONZP01000777">
    <property type="protein sequence ID" value="SPJ90821.1"/>
    <property type="molecule type" value="Genomic_DNA"/>
</dbReference>